<reference evidence="1 2" key="1">
    <citation type="journal article" date="2016" name="Mol. Biol. Evol.">
        <title>Comparative Genomics of Early-Diverging Mushroom-Forming Fungi Provides Insights into the Origins of Lignocellulose Decay Capabilities.</title>
        <authorList>
            <person name="Nagy L.G."/>
            <person name="Riley R."/>
            <person name="Tritt A."/>
            <person name="Adam C."/>
            <person name="Daum C."/>
            <person name="Floudas D."/>
            <person name="Sun H."/>
            <person name="Yadav J.S."/>
            <person name="Pangilinan J."/>
            <person name="Larsson K.H."/>
            <person name="Matsuura K."/>
            <person name="Barry K."/>
            <person name="Labutti K."/>
            <person name="Kuo R."/>
            <person name="Ohm R.A."/>
            <person name="Bhattacharya S.S."/>
            <person name="Shirouzu T."/>
            <person name="Yoshinaga Y."/>
            <person name="Martin F.M."/>
            <person name="Grigoriev I.V."/>
            <person name="Hibbett D.S."/>
        </authorList>
    </citation>
    <scope>NUCLEOTIDE SEQUENCE [LARGE SCALE GENOMIC DNA]</scope>
    <source>
        <strain evidence="1 2">L-15889</strain>
    </source>
</reference>
<keyword evidence="2" id="KW-1185">Reference proteome</keyword>
<accession>A0A165MPC6</accession>
<evidence type="ECO:0000313" key="1">
    <source>
        <dbReference type="EMBL" id="KZT65950.1"/>
    </source>
</evidence>
<name>A0A165MPC6_9APHY</name>
<dbReference type="AlphaFoldDB" id="A0A165MPC6"/>
<dbReference type="EMBL" id="KV429097">
    <property type="protein sequence ID" value="KZT65950.1"/>
    <property type="molecule type" value="Genomic_DNA"/>
</dbReference>
<evidence type="ECO:0000313" key="2">
    <source>
        <dbReference type="Proteomes" id="UP000076727"/>
    </source>
</evidence>
<dbReference type="Proteomes" id="UP000076727">
    <property type="component" value="Unassembled WGS sequence"/>
</dbReference>
<protein>
    <recommendedName>
        <fullName evidence="3">NAD(P)-binding protein</fullName>
    </recommendedName>
</protein>
<sequence>MGVRSFAYHPGSVMTKLAQYGLPPEIHSLLIDTPELAGGFCVFLSAPGKHADADVFKGKYLWDVEDMMRQGKGTEAEARWLLMKLVIKNFYRSSGQAH</sequence>
<dbReference type="OrthoDB" id="1933717at2759"/>
<organism evidence="1 2">
    <name type="scientific">Daedalea quercina L-15889</name>
    <dbReference type="NCBI Taxonomy" id="1314783"/>
    <lineage>
        <taxon>Eukaryota</taxon>
        <taxon>Fungi</taxon>
        <taxon>Dikarya</taxon>
        <taxon>Basidiomycota</taxon>
        <taxon>Agaricomycotina</taxon>
        <taxon>Agaricomycetes</taxon>
        <taxon>Polyporales</taxon>
        <taxon>Fomitopsis</taxon>
    </lineage>
</organism>
<proteinExistence type="predicted"/>
<gene>
    <name evidence="1" type="ORF">DAEQUDRAFT_730869</name>
</gene>
<evidence type="ECO:0008006" key="3">
    <source>
        <dbReference type="Google" id="ProtNLM"/>
    </source>
</evidence>